<dbReference type="SMART" id="SM00886">
    <property type="entry name" value="Dabb"/>
    <property type="match status" value="1"/>
</dbReference>
<name>A0A9X2HMD2_9SPHN</name>
<accession>A0A9X2HMD2</accession>
<dbReference type="Proteomes" id="UP001139451">
    <property type="component" value="Unassembled WGS sequence"/>
</dbReference>
<feature type="domain" description="Stress-response A/B barrel" evidence="1">
    <location>
        <begin position="2"/>
        <end position="95"/>
    </location>
</feature>
<dbReference type="EMBL" id="JAMLDX010000003">
    <property type="protein sequence ID" value="MCP3729993.1"/>
    <property type="molecule type" value="Genomic_DNA"/>
</dbReference>
<evidence type="ECO:0000313" key="3">
    <source>
        <dbReference type="Proteomes" id="UP001139451"/>
    </source>
</evidence>
<evidence type="ECO:0000259" key="1">
    <source>
        <dbReference type="PROSITE" id="PS51502"/>
    </source>
</evidence>
<dbReference type="SUPFAM" id="SSF54909">
    <property type="entry name" value="Dimeric alpha+beta barrel"/>
    <property type="match status" value="1"/>
</dbReference>
<gene>
    <name evidence="2" type="ORF">M9978_06080</name>
</gene>
<dbReference type="InterPro" id="IPR013097">
    <property type="entry name" value="Dabb"/>
</dbReference>
<proteinExistence type="predicted"/>
<evidence type="ECO:0000313" key="2">
    <source>
        <dbReference type="EMBL" id="MCP3729993.1"/>
    </source>
</evidence>
<sequence>MVVHVVIFNWRDGVTADQAAGFRDALEVLAGEVAALGTIRHGADLAYREGNGDYALVATFSDRAAWDAYQTDPRHKAFLADFVTPLVASRVAIQFEDN</sequence>
<dbReference type="RefSeq" id="WP_254292106.1">
    <property type="nucleotide sequence ID" value="NZ_JAMLDX010000003.1"/>
</dbReference>
<dbReference type="Pfam" id="PF07876">
    <property type="entry name" value="Dabb"/>
    <property type="match status" value="1"/>
</dbReference>
<keyword evidence="3" id="KW-1185">Reference proteome</keyword>
<dbReference type="Gene3D" id="3.30.70.100">
    <property type="match status" value="1"/>
</dbReference>
<dbReference type="AlphaFoldDB" id="A0A9X2HMD2"/>
<reference evidence="2" key="1">
    <citation type="submission" date="2022-05" db="EMBL/GenBank/DDBJ databases">
        <title>Sphingomonas sp. strain MG17 Genome sequencing and assembly.</title>
        <authorList>
            <person name="Kim I."/>
        </authorList>
    </citation>
    <scope>NUCLEOTIDE SEQUENCE</scope>
    <source>
        <strain evidence="2">MG17</strain>
    </source>
</reference>
<comment type="caution">
    <text evidence="2">The sequence shown here is derived from an EMBL/GenBank/DDBJ whole genome shotgun (WGS) entry which is preliminary data.</text>
</comment>
<organism evidence="2 3">
    <name type="scientific">Sphingomonas tagetis</name>
    <dbReference type="NCBI Taxonomy" id="2949092"/>
    <lineage>
        <taxon>Bacteria</taxon>
        <taxon>Pseudomonadati</taxon>
        <taxon>Pseudomonadota</taxon>
        <taxon>Alphaproteobacteria</taxon>
        <taxon>Sphingomonadales</taxon>
        <taxon>Sphingomonadaceae</taxon>
        <taxon>Sphingomonas</taxon>
    </lineage>
</organism>
<dbReference type="PROSITE" id="PS51502">
    <property type="entry name" value="S_R_A_B_BARREL"/>
    <property type="match status" value="1"/>
</dbReference>
<dbReference type="InterPro" id="IPR011008">
    <property type="entry name" value="Dimeric_a/b-barrel"/>
</dbReference>
<protein>
    <submittedName>
        <fullName evidence="2">Dabb family protein</fullName>
    </submittedName>
</protein>